<keyword evidence="1" id="KW-0812">Transmembrane</keyword>
<organism evidence="2 3">
    <name type="scientific">Coptis chinensis</name>
    <dbReference type="NCBI Taxonomy" id="261450"/>
    <lineage>
        <taxon>Eukaryota</taxon>
        <taxon>Viridiplantae</taxon>
        <taxon>Streptophyta</taxon>
        <taxon>Embryophyta</taxon>
        <taxon>Tracheophyta</taxon>
        <taxon>Spermatophyta</taxon>
        <taxon>Magnoliopsida</taxon>
        <taxon>Ranunculales</taxon>
        <taxon>Ranunculaceae</taxon>
        <taxon>Coptidoideae</taxon>
        <taxon>Coptis</taxon>
    </lineage>
</organism>
<gene>
    <name evidence="2" type="ORF">IFM89_017864</name>
</gene>
<comment type="caution">
    <text evidence="2">The sequence shown here is derived from an EMBL/GenBank/DDBJ whole genome shotgun (WGS) entry which is preliminary data.</text>
</comment>
<keyword evidence="3" id="KW-1185">Reference proteome</keyword>
<feature type="transmembrane region" description="Helical" evidence="1">
    <location>
        <begin position="20"/>
        <end position="38"/>
    </location>
</feature>
<keyword evidence="1" id="KW-0472">Membrane</keyword>
<accession>A0A835MIK8</accession>
<dbReference type="AlphaFoldDB" id="A0A835MIK8"/>
<evidence type="ECO:0000313" key="2">
    <source>
        <dbReference type="EMBL" id="KAF9625061.1"/>
    </source>
</evidence>
<sequence length="85" mass="10192">MDQYHQISFLMKSLPCMYCYSILFVMLSLSLFNIFYIVENMYIYDLREVLISIYSSQCSIPWLWNNLTDYVVLYAVICHTTISDF</sequence>
<dbReference type="Proteomes" id="UP000631114">
    <property type="component" value="Unassembled WGS sequence"/>
</dbReference>
<reference evidence="2 3" key="1">
    <citation type="submission" date="2020-10" db="EMBL/GenBank/DDBJ databases">
        <title>The Coptis chinensis genome and diversification of protoberbering-type alkaloids.</title>
        <authorList>
            <person name="Wang B."/>
            <person name="Shu S."/>
            <person name="Song C."/>
            <person name="Liu Y."/>
        </authorList>
    </citation>
    <scope>NUCLEOTIDE SEQUENCE [LARGE SCALE GENOMIC DNA]</scope>
    <source>
        <strain evidence="2">HL-2020</strain>
        <tissue evidence="2">Leaf</tissue>
    </source>
</reference>
<name>A0A835MIK8_9MAGN</name>
<dbReference type="EMBL" id="JADFTS010000001">
    <property type="protein sequence ID" value="KAF9625061.1"/>
    <property type="molecule type" value="Genomic_DNA"/>
</dbReference>
<keyword evidence="1" id="KW-1133">Transmembrane helix</keyword>
<evidence type="ECO:0000256" key="1">
    <source>
        <dbReference type="SAM" id="Phobius"/>
    </source>
</evidence>
<evidence type="ECO:0000313" key="3">
    <source>
        <dbReference type="Proteomes" id="UP000631114"/>
    </source>
</evidence>
<proteinExistence type="predicted"/>
<protein>
    <submittedName>
        <fullName evidence="2">Uncharacterized protein</fullName>
    </submittedName>
</protein>